<feature type="transmembrane region" description="Helical" evidence="5">
    <location>
        <begin position="173"/>
        <end position="194"/>
    </location>
</feature>
<evidence type="ECO:0000313" key="8">
    <source>
        <dbReference type="Proteomes" id="UP000729357"/>
    </source>
</evidence>
<dbReference type="Pfam" id="PF22974">
    <property type="entry name" value="DUF7029"/>
    <property type="match status" value="1"/>
</dbReference>
<evidence type="ECO:0000256" key="5">
    <source>
        <dbReference type="SAM" id="Phobius"/>
    </source>
</evidence>
<feature type="transmembrane region" description="Helical" evidence="5">
    <location>
        <begin position="266"/>
        <end position="283"/>
    </location>
</feature>
<accession>A0A9P8G1L0</accession>
<evidence type="ECO:0000259" key="6">
    <source>
        <dbReference type="Pfam" id="PF22974"/>
    </source>
</evidence>
<feature type="domain" description="DUF7029" evidence="6">
    <location>
        <begin position="521"/>
        <end position="617"/>
    </location>
</feature>
<dbReference type="Gene3D" id="1.20.1250.20">
    <property type="entry name" value="MFS general substrate transporter like domains"/>
    <property type="match status" value="1"/>
</dbReference>
<dbReference type="InterPro" id="IPR036259">
    <property type="entry name" value="MFS_trans_sf"/>
</dbReference>
<evidence type="ECO:0000256" key="3">
    <source>
        <dbReference type="ARBA" id="ARBA00022989"/>
    </source>
</evidence>
<gene>
    <name evidence="7" type="ORF">KCU98_g2490</name>
</gene>
<organism evidence="7 8">
    <name type="scientific">Aureobasidium melanogenum</name>
    <name type="common">Aureobasidium pullulans var. melanogenum</name>
    <dbReference type="NCBI Taxonomy" id="46634"/>
    <lineage>
        <taxon>Eukaryota</taxon>
        <taxon>Fungi</taxon>
        <taxon>Dikarya</taxon>
        <taxon>Ascomycota</taxon>
        <taxon>Pezizomycotina</taxon>
        <taxon>Dothideomycetes</taxon>
        <taxon>Dothideomycetidae</taxon>
        <taxon>Dothideales</taxon>
        <taxon>Saccotheciaceae</taxon>
        <taxon>Aureobasidium</taxon>
    </lineage>
</organism>
<dbReference type="InterPro" id="IPR051617">
    <property type="entry name" value="UNC-93-like_regulator"/>
</dbReference>
<dbReference type="GO" id="GO:0022857">
    <property type="term" value="F:transmembrane transporter activity"/>
    <property type="evidence" value="ECO:0007669"/>
    <property type="project" value="InterPro"/>
</dbReference>
<name>A0A9P8G1L0_AURME</name>
<feature type="transmembrane region" description="Helical" evidence="5">
    <location>
        <begin position="337"/>
        <end position="360"/>
    </location>
</feature>
<reference evidence="7" key="1">
    <citation type="journal article" date="2021" name="J Fungi (Basel)">
        <title>Virulence traits and population genomics of the black yeast Aureobasidium melanogenum.</title>
        <authorList>
            <person name="Cernosa A."/>
            <person name="Sun X."/>
            <person name="Gostincar C."/>
            <person name="Fang C."/>
            <person name="Gunde-Cimerman N."/>
            <person name="Song Z."/>
        </authorList>
    </citation>
    <scope>NUCLEOTIDE SEQUENCE</scope>
    <source>
        <strain evidence="7">EXF-9298</strain>
    </source>
</reference>
<sequence>MLKPTWLVRPWTQNFLSGIILFLTVGIYLALVGLGAGGGSPSAAHYNVITYTTLYAVFTVSGFFGGSIMNTLGPKWTMTLGVLGYPIFVGGLWFYDSHNSPGFALAGGIILGISAGLLWTVSGFIQFAYAEEKDKGSYIAWQLFLLGVGCTVGALIVFGITKDDTTISGVPESVYIAFIVIMTSAALCSAFGIVSPEDVVRPDGSSLAEFIATDFRSEFAGCANLLKDWRIVLLIVPMFATEMSSSLIPTISAYSFNLRTRSLNSVIFWGVQIPSTLAFGWVLDNDKFKRRMRGTMALSISCLIVILSWALAIAVQVKHNLIRGKPSPEWDWADKQFVEFLFVIIFTGVAYAIDQMMVMWVISAFSNEPRLLARYGGFFKGMLSAGLCVAFGMEAGGVSYLGQTIFQTCLMAVSFPIMFFLVLKCVTDTNYFSEEGVIPPQHVIDEQKIQMEVVENIETAPAKTIVALASEQTATTVVLAAVSTPAFDARAHVTPSASVSLNCITPSNGSGSAQIAQVDRDMKYPTVVLGYVNDLDTVDCSEGYMLLAFNSTNAYEGALDGWSSYQEIVFITNRLGNCDAELERGFFLAGSFAAAQGLDLIINATIANQNLPKAANTASISLDYSQVSVSRRDWTEAVPVSYALNLFNLSEMNITLADISIVGSIVFDFNNFTFSAVVFDINYDLYAYLSVTLKVTSSYQDTLSTEPAVSINSISIAGILEIQPALQFALSAGIVATGNISALSKT</sequence>
<dbReference type="Pfam" id="PF07690">
    <property type="entry name" value="MFS_1"/>
    <property type="match status" value="1"/>
</dbReference>
<keyword evidence="3 5" id="KW-1133">Transmembrane helix</keyword>
<dbReference type="EMBL" id="JAHFXS010000139">
    <property type="protein sequence ID" value="KAG9988594.1"/>
    <property type="molecule type" value="Genomic_DNA"/>
</dbReference>
<dbReference type="InterPro" id="IPR054293">
    <property type="entry name" value="DUF7029"/>
</dbReference>
<dbReference type="SUPFAM" id="SSF103473">
    <property type="entry name" value="MFS general substrate transporter"/>
    <property type="match status" value="1"/>
</dbReference>
<dbReference type="GO" id="GO:0016020">
    <property type="term" value="C:membrane"/>
    <property type="evidence" value="ECO:0007669"/>
    <property type="project" value="UniProtKB-SubCell"/>
</dbReference>
<evidence type="ECO:0000313" key="7">
    <source>
        <dbReference type="EMBL" id="KAG9988594.1"/>
    </source>
</evidence>
<feature type="transmembrane region" description="Helical" evidence="5">
    <location>
        <begin position="102"/>
        <end position="127"/>
    </location>
</feature>
<dbReference type="PANTHER" id="PTHR23294:SF59">
    <property type="entry name" value="UNC93-LIKE PROTEIN C922.05C"/>
    <property type="match status" value="1"/>
</dbReference>
<dbReference type="Proteomes" id="UP000729357">
    <property type="component" value="Unassembled WGS sequence"/>
</dbReference>
<feature type="transmembrane region" description="Helical" evidence="5">
    <location>
        <begin position="48"/>
        <end position="70"/>
    </location>
</feature>
<feature type="transmembrane region" description="Helical" evidence="5">
    <location>
        <begin position="295"/>
        <end position="317"/>
    </location>
</feature>
<keyword evidence="8" id="KW-1185">Reference proteome</keyword>
<feature type="transmembrane region" description="Helical" evidence="5">
    <location>
        <begin position="372"/>
        <end position="393"/>
    </location>
</feature>
<feature type="transmembrane region" description="Helical" evidence="5">
    <location>
        <begin position="139"/>
        <end position="161"/>
    </location>
</feature>
<evidence type="ECO:0000256" key="2">
    <source>
        <dbReference type="ARBA" id="ARBA00022692"/>
    </source>
</evidence>
<comment type="caution">
    <text evidence="7">The sequence shown here is derived from an EMBL/GenBank/DDBJ whole genome shotgun (WGS) entry which is preliminary data.</text>
</comment>
<feature type="non-terminal residue" evidence="7">
    <location>
        <position position="1"/>
    </location>
</feature>
<feature type="transmembrane region" description="Helical" evidence="5">
    <location>
        <begin position="15"/>
        <end position="36"/>
    </location>
</feature>
<dbReference type="PANTHER" id="PTHR23294">
    <property type="entry name" value="ET TRANSLATION PRODUCT-RELATED"/>
    <property type="match status" value="1"/>
</dbReference>
<reference evidence="7" key="2">
    <citation type="submission" date="2021-08" db="EMBL/GenBank/DDBJ databases">
        <authorList>
            <person name="Gostincar C."/>
            <person name="Sun X."/>
            <person name="Song Z."/>
            <person name="Gunde-Cimerman N."/>
        </authorList>
    </citation>
    <scope>NUCLEOTIDE SEQUENCE</scope>
    <source>
        <strain evidence="7">EXF-9298</strain>
    </source>
</reference>
<keyword evidence="2 5" id="KW-0812">Transmembrane</keyword>
<proteinExistence type="predicted"/>
<dbReference type="InterPro" id="IPR011701">
    <property type="entry name" value="MFS"/>
</dbReference>
<comment type="subcellular location">
    <subcellularLocation>
        <location evidence="1">Membrane</location>
        <topology evidence="1">Multi-pass membrane protein</topology>
    </subcellularLocation>
</comment>
<keyword evidence="4 5" id="KW-0472">Membrane</keyword>
<evidence type="ECO:0000256" key="4">
    <source>
        <dbReference type="ARBA" id="ARBA00023136"/>
    </source>
</evidence>
<protein>
    <submittedName>
        <fullName evidence="7">Membrane transporter</fullName>
    </submittedName>
</protein>
<dbReference type="AlphaFoldDB" id="A0A9P8G1L0"/>
<evidence type="ECO:0000256" key="1">
    <source>
        <dbReference type="ARBA" id="ARBA00004141"/>
    </source>
</evidence>
<feature type="transmembrane region" description="Helical" evidence="5">
    <location>
        <begin position="76"/>
        <end position="95"/>
    </location>
</feature>
<feature type="transmembrane region" description="Helical" evidence="5">
    <location>
        <begin position="405"/>
        <end position="423"/>
    </location>
</feature>